<dbReference type="SUPFAM" id="SSF48366">
    <property type="entry name" value="Ras GEF"/>
    <property type="match status" value="1"/>
</dbReference>
<dbReference type="Proteomes" id="UP000241769">
    <property type="component" value="Unassembled WGS sequence"/>
</dbReference>
<dbReference type="AlphaFoldDB" id="A0A2P6NE43"/>
<accession>A0A2P6NE43</accession>
<dbReference type="InterPro" id="IPR036964">
    <property type="entry name" value="RASGEF_cat_dom_sf"/>
</dbReference>
<dbReference type="EMBL" id="MDYQ01000108">
    <property type="protein sequence ID" value="PRP82201.1"/>
    <property type="molecule type" value="Genomic_DNA"/>
</dbReference>
<dbReference type="InterPro" id="IPR023578">
    <property type="entry name" value="Ras_GEF_dom_sf"/>
</dbReference>
<feature type="region of interest" description="Disordered" evidence="3">
    <location>
        <begin position="1"/>
        <end position="63"/>
    </location>
</feature>
<dbReference type="GO" id="GO:0005085">
    <property type="term" value="F:guanyl-nucleotide exchange factor activity"/>
    <property type="evidence" value="ECO:0007669"/>
    <property type="project" value="UniProtKB-KW"/>
</dbReference>
<feature type="domain" description="Ras-GEF" evidence="4">
    <location>
        <begin position="305"/>
        <end position="544"/>
    </location>
</feature>
<protein>
    <recommendedName>
        <fullName evidence="4">Ras-GEF domain-containing protein</fullName>
    </recommendedName>
</protein>
<evidence type="ECO:0000259" key="4">
    <source>
        <dbReference type="PROSITE" id="PS50009"/>
    </source>
</evidence>
<keyword evidence="1 2" id="KW-0344">Guanine-nucleotide releasing factor</keyword>
<dbReference type="Pfam" id="PF00617">
    <property type="entry name" value="RasGEF"/>
    <property type="match status" value="1"/>
</dbReference>
<organism evidence="5 6">
    <name type="scientific">Planoprotostelium fungivorum</name>
    <dbReference type="NCBI Taxonomy" id="1890364"/>
    <lineage>
        <taxon>Eukaryota</taxon>
        <taxon>Amoebozoa</taxon>
        <taxon>Evosea</taxon>
        <taxon>Variosea</taxon>
        <taxon>Cavosteliida</taxon>
        <taxon>Cavosteliaceae</taxon>
        <taxon>Planoprotostelium</taxon>
    </lineage>
</organism>
<feature type="region of interest" description="Disordered" evidence="3">
    <location>
        <begin position="594"/>
        <end position="613"/>
    </location>
</feature>
<gene>
    <name evidence="5" type="ORF">PROFUN_10410</name>
</gene>
<evidence type="ECO:0000313" key="5">
    <source>
        <dbReference type="EMBL" id="PRP82201.1"/>
    </source>
</evidence>
<reference evidence="5 6" key="1">
    <citation type="journal article" date="2018" name="Genome Biol. Evol.">
        <title>Multiple Roots of Fruiting Body Formation in Amoebozoa.</title>
        <authorList>
            <person name="Hillmann F."/>
            <person name="Forbes G."/>
            <person name="Novohradska S."/>
            <person name="Ferling I."/>
            <person name="Riege K."/>
            <person name="Groth M."/>
            <person name="Westermann M."/>
            <person name="Marz M."/>
            <person name="Spaller T."/>
            <person name="Winckler T."/>
            <person name="Schaap P."/>
            <person name="Glockner G."/>
        </authorList>
    </citation>
    <scope>NUCLEOTIDE SEQUENCE [LARGE SCALE GENOMIC DNA]</scope>
    <source>
        <strain evidence="5 6">Jena</strain>
    </source>
</reference>
<dbReference type="STRING" id="1890364.A0A2P6NE43"/>
<sequence>MVKSPSSKPELMPLDGALRGMTRDSSTVFRKALYEKMNKNPQSTSSEEESEAPRAGHIQTPEDVNAPTEALIRYVTKHILGTNAPQEEVWWFLVCYRKWTSAKHLFAIWVDYYKYLQQTDRENEEIDRLQPVTHLSPRQRAIRDTTKQNNESKKERASSFLITWLQNFDLFDFPKKQQRKMILSQVVDLGVPRVNNIKLIILRNTNNAPSRPGLTMMPRSEIKKMNGSNSNASDHPIIQSSGSLTSLKKLFARKNSEKQVNHTLRTRSKSSLVKEVPHAVPANETERDVNVENHISSVTDILSTPASIIAASITMDDSQMFCSITPVEFMTRIKWAKAPADAKGEYKNIDRMVQRFNFLSKWVITEILKRAGNKAEQKLMLEKFIEIAKRCESLNNFNGVLAILSGLSAYTVHRLKTLWSSIGEKHLRDFQQMESLMNPARNFVNYQKELEARKSPILPYLGLFLRNLTFLAENPVYIEKAGNTTYVNDEVIHHMGKILEKIQMYQKDPYQLVVVPEVIKLVLGSQIITEENHLYELSLQSEPDPNASVAVSAETEEEFSVADSEVADISTLDDLDDEKDKIIIIPSPKRRMTLGKGTSPFQSPRMMSSPSMDGNIKKLSRSTAYILRTVAAPAPLSPMFATMEQSAFKFFSDVKMTEGTLMISGERYLVVRHSQLREWNSDDNDVHPNMLTQIGYFLGLNDAKYFKSKLGLHSPMEQLAFGMIHTACTGLGVVSLENITREGGDGMKIQYNIRTKGSNSEFDLPTTTTYLTGYASEAYETPFFSAEEKKGNNRLRIIVSDRESIERATEHDGLTMHITDIPRHDVSIDLKRKEKKKKSKIFRDKRIAMTRNDEMNQVYKNAVGRAELYVPTKLRLETKMGKISFEGSRDRYAILRSSSLSADYVTSICERLGDQGKLQAAMQLDSIGRSLASTEYSILFENDKERIGLTVPTSRSPGEINSSLELLERFHMLPAILNRSYWGRCTISKDFSFDYNKKNKTVEVRMELQMLGGFEPISWQENSAARWSGPSCCVMTAAYISQWATRCFGMKMESIEYQCKCSGNQRNEEGACKFILTESGKIESLVSKCLSATKSTVDPQDLIGVQLYRARSSKNGSSLNAT</sequence>
<evidence type="ECO:0000256" key="1">
    <source>
        <dbReference type="ARBA" id="ARBA00022658"/>
    </source>
</evidence>
<dbReference type="InterPro" id="IPR008937">
    <property type="entry name" value="Ras-like_GEF"/>
</dbReference>
<evidence type="ECO:0000256" key="3">
    <source>
        <dbReference type="SAM" id="MobiDB-lite"/>
    </source>
</evidence>
<comment type="caution">
    <text evidence="5">The sequence shown here is derived from an EMBL/GenBank/DDBJ whole genome shotgun (WGS) entry which is preliminary data.</text>
</comment>
<proteinExistence type="predicted"/>
<dbReference type="SMART" id="SM00147">
    <property type="entry name" value="RasGEF"/>
    <property type="match status" value="1"/>
</dbReference>
<dbReference type="GO" id="GO:0005886">
    <property type="term" value="C:plasma membrane"/>
    <property type="evidence" value="ECO:0007669"/>
    <property type="project" value="TreeGrafter"/>
</dbReference>
<dbReference type="OrthoDB" id="546434at2759"/>
<dbReference type="InParanoid" id="A0A2P6NE43"/>
<keyword evidence="6" id="KW-1185">Reference proteome</keyword>
<name>A0A2P6NE43_9EUKA</name>
<feature type="compositionally biased region" description="Polar residues" evidence="3">
    <location>
        <begin position="599"/>
        <end position="612"/>
    </location>
</feature>
<dbReference type="GO" id="GO:0007265">
    <property type="term" value="P:Ras protein signal transduction"/>
    <property type="evidence" value="ECO:0007669"/>
    <property type="project" value="TreeGrafter"/>
</dbReference>
<dbReference type="PANTHER" id="PTHR23113">
    <property type="entry name" value="GUANINE NUCLEOTIDE EXCHANGE FACTOR"/>
    <property type="match status" value="1"/>
</dbReference>
<dbReference type="Gene3D" id="1.10.840.10">
    <property type="entry name" value="Ras guanine-nucleotide exchange factors catalytic domain"/>
    <property type="match status" value="1"/>
</dbReference>
<dbReference type="InterPro" id="IPR001895">
    <property type="entry name" value="RASGEF_cat_dom"/>
</dbReference>
<dbReference type="PANTHER" id="PTHR23113:SF368">
    <property type="entry name" value="CELL DIVISION CONTROL PROTEIN 25"/>
    <property type="match status" value="1"/>
</dbReference>
<dbReference type="PROSITE" id="PS50009">
    <property type="entry name" value="RASGEF_CAT"/>
    <property type="match status" value="1"/>
</dbReference>
<evidence type="ECO:0000256" key="2">
    <source>
        <dbReference type="PROSITE-ProRule" id="PRU00168"/>
    </source>
</evidence>
<evidence type="ECO:0000313" key="6">
    <source>
        <dbReference type="Proteomes" id="UP000241769"/>
    </source>
</evidence>
<dbReference type="CDD" id="cd00155">
    <property type="entry name" value="RasGEF"/>
    <property type="match status" value="1"/>
</dbReference>